<gene>
    <name evidence="1" type="ORF">LCGC14_2056880</name>
</gene>
<dbReference type="EMBL" id="LAZR01024406">
    <property type="protein sequence ID" value="KKL75240.1"/>
    <property type="molecule type" value="Genomic_DNA"/>
</dbReference>
<proteinExistence type="predicted"/>
<reference evidence="1" key="1">
    <citation type="journal article" date="2015" name="Nature">
        <title>Complex archaea that bridge the gap between prokaryotes and eukaryotes.</title>
        <authorList>
            <person name="Spang A."/>
            <person name="Saw J.H."/>
            <person name="Jorgensen S.L."/>
            <person name="Zaremba-Niedzwiedzka K."/>
            <person name="Martijn J."/>
            <person name="Lind A.E."/>
            <person name="van Eijk R."/>
            <person name="Schleper C."/>
            <person name="Guy L."/>
            <person name="Ettema T.J."/>
        </authorList>
    </citation>
    <scope>NUCLEOTIDE SEQUENCE</scope>
</reference>
<name>A0A0F9H0U0_9ZZZZ</name>
<protein>
    <submittedName>
        <fullName evidence="1">Uncharacterized protein</fullName>
    </submittedName>
</protein>
<sequence>MPDKKIIHLITQDNQPYMSVRKCCQRCGTAVWNLDAYVKHEEDLDRACKEEGYKLCTD</sequence>
<accession>A0A0F9H0U0</accession>
<organism evidence="1">
    <name type="scientific">marine sediment metagenome</name>
    <dbReference type="NCBI Taxonomy" id="412755"/>
    <lineage>
        <taxon>unclassified sequences</taxon>
        <taxon>metagenomes</taxon>
        <taxon>ecological metagenomes</taxon>
    </lineage>
</organism>
<evidence type="ECO:0000313" key="1">
    <source>
        <dbReference type="EMBL" id="KKL75240.1"/>
    </source>
</evidence>
<comment type="caution">
    <text evidence="1">The sequence shown here is derived from an EMBL/GenBank/DDBJ whole genome shotgun (WGS) entry which is preliminary data.</text>
</comment>
<dbReference type="AlphaFoldDB" id="A0A0F9H0U0"/>